<dbReference type="AlphaFoldDB" id="A0A8J2P179"/>
<dbReference type="Proteomes" id="UP000708208">
    <property type="component" value="Unassembled WGS sequence"/>
</dbReference>
<proteinExistence type="predicted"/>
<sequence>MPALVDYCAAHIALIEAIMGLYCKETLNRDRIHATLNSFGQTIDPDSSSAEELLIAWINAAMLTLKSYIISNTKSQKL</sequence>
<dbReference type="OrthoDB" id="2125658at2759"/>
<gene>
    <name evidence="1" type="ORF">AFUS01_LOCUS16896</name>
</gene>
<organism evidence="1 2">
    <name type="scientific">Allacma fusca</name>
    <dbReference type="NCBI Taxonomy" id="39272"/>
    <lineage>
        <taxon>Eukaryota</taxon>
        <taxon>Metazoa</taxon>
        <taxon>Ecdysozoa</taxon>
        <taxon>Arthropoda</taxon>
        <taxon>Hexapoda</taxon>
        <taxon>Collembola</taxon>
        <taxon>Symphypleona</taxon>
        <taxon>Sminthuridae</taxon>
        <taxon>Allacma</taxon>
    </lineage>
</organism>
<name>A0A8J2P179_9HEXA</name>
<evidence type="ECO:0000313" key="2">
    <source>
        <dbReference type="Proteomes" id="UP000708208"/>
    </source>
</evidence>
<feature type="non-terminal residue" evidence="1">
    <location>
        <position position="1"/>
    </location>
</feature>
<dbReference type="EMBL" id="CAJVCH010158371">
    <property type="protein sequence ID" value="CAG7728090.1"/>
    <property type="molecule type" value="Genomic_DNA"/>
</dbReference>
<evidence type="ECO:0000313" key="1">
    <source>
        <dbReference type="EMBL" id="CAG7728090.1"/>
    </source>
</evidence>
<keyword evidence="2" id="KW-1185">Reference proteome</keyword>
<reference evidence="1" key="1">
    <citation type="submission" date="2021-06" db="EMBL/GenBank/DDBJ databases">
        <authorList>
            <person name="Hodson N. C."/>
            <person name="Mongue J. A."/>
            <person name="Jaron S. K."/>
        </authorList>
    </citation>
    <scope>NUCLEOTIDE SEQUENCE</scope>
</reference>
<accession>A0A8J2P179</accession>
<comment type="caution">
    <text evidence="1">The sequence shown here is derived from an EMBL/GenBank/DDBJ whole genome shotgun (WGS) entry which is preliminary data.</text>
</comment>
<protein>
    <submittedName>
        <fullName evidence="1">Uncharacterized protein</fullName>
    </submittedName>
</protein>